<protein>
    <recommendedName>
        <fullName evidence="3">Reverse transcriptase domain-containing protein</fullName>
    </recommendedName>
</protein>
<feature type="non-terminal residue" evidence="1">
    <location>
        <position position="1"/>
    </location>
</feature>
<feature type="non-terminal residue" evidence="1">
    <location>
        <position position="89"/>
    </location>
</feature>
<dbReference type="SUPFAM" id="SSF50630">
    <property type="entry name" value="Acid proteases"/>
    <property type="match status" value="1"/>
</dbReference>
<dbReference type="Gene3D" id="2.40.70.10">
    <property type="entry name" value="Acid Proteases"/>
    <property type="match status" value="1"/>
</dbReference>
<evidence type="ECO:0000313" key="2">
    <source>
        <dbReference type="Proteomes" id="UP001523392"/>
    </source>
</evidence>
<dbReference type="InterPro" id="IPR032567">
    <property type="entry name" value="RTL1-rel"/>
</dbReference>
<organism evidence="1 2">
    <name type="scientific">Siccirubricoccus soli</name>
    <dbReference type="NCBI Taxonomy" id="2899147"/>
    <lineage>
        <taxon>Bacteria</taxon>
        <taxon>Pseudomonadati</taxon>
        <taxon>Pseudomonadota</taxon>
        <taxon>Alphaproteobacteria</taxon>
        <taxon>Acetobacterales</taxon>
        <taxon>Roseomonadaceae</taxon>
        <taxon>Siccirubricoccus</taxon>
    </lineage>
</organism>
<dbReference type="CDD" id="cd00303">
    <property type="entry name" value="retropepsin_like"/>
    <property type="match status" value="1"/>
</dbReference>
<dbReference type="EMBL" id="JAFIRR010000332">
    <property type="protein sequence ID" value="MCO6420076.1"/>
    <property type="molecule type" value="Genomic_DNA"/>
</dbReference>
<name>A0ABT1DDR2_9PROT</name>
<keyword evidence="2" id="KW-1185">Reference proteome</keyword>
<dbReference type="Proteomes" id="UP001523392">
    <property type="component" value="Unassembled WGS sequence"/>
</dbReference>
<proteinExistence type="predicted"/>
<dbReference type="InterPro" id="IPR001969">
    <property type="entry name" value="Aspartic_peptidase_AS"/>
</dbReference>
<dbReference type="PANTHER" id="PTHR15503:SF45">
    <property type="entry name" value="RNA-DIRECTED DNA POLYMERASE HOMOLOG"/>
    <property type="match status" value="1"/>
</dbReference>
<reference evidence="1 2" key="1">
    <citation type="submission" date="2021-12" db="EMBL/GenBank/DDBJ databases">
        <title>Siccirubricoccus leaddurans sp. nov., a high concentration Zn2+ tolerance bacterium.</title>
        <authorList>
            <person name="Cao Y."/>
        </authorList>
    </citation>
    <scope>NUCLEOTIDE SEQUENCE [LARGE SCALE GENOMIC DNA]</scope>
    <source>
        <strain evidence="1 2">KC 17139</strain>
    </source>
</reference>
<gene>
    <name evidence="1" type="ORF">JYK14_28580</name>
</gene>
<dbReference type="InterPro" id="IPR021109">
    <property type="entry name" value="Peptidase_aspartic_dom_sf"/>
</dbReference>
<dbReference type="PANTHER" id="PTHR15503">
    <property type="entry name" value="LDOC1 RELATED"/>
    <property type="match status" value="1"/>
</dbReference>
<evidence type="ECO:0008006" key="3">
    <source>
        <dbReference type="Google" id="ProtNLM"/>
    </source>
</evidence>
<dbReference type="RefSeq" id="WP_252956732.1">
    <property type="nucleotide sequence ID" value="NZ_JAFIRR010000332.1"/>
</dbReference>
<sequence length="89" mass="9982">NLYATVLFDSGADYSLISSKFIPYLDVSLSPLSFIFEIEMVNGELSRINQVVRDCTLVLNDQPFLIDLIPFDIGSFDVIVGMDWMRAVG</sequence>
<dbReference type="Pfam" id="PF08284">
    <property type="entry name" value="RVP_2"/>
    <property type="match status" value="1"/>
</dbReference>
<accession>A0ABT1DDR2</accession>
<evidence type="ECO:0000313" key="1">
    <source>
        <dbReference type="EMBL" id="MCO6420076.1"/>
    </source>
</evidence>
<dbReference type="PROSITE" id="PS00141">
    <property type="entry name" value="ASP_PROTEASE"/>
    <property type="match status" value="1"/>
</dbReference>
<comment type="caution">
    <text evidence="1">The sequence shown here is derived from an EMBL/GenBank/DDBJ whole genome shotgun (WGS) entry which is preliminary data.</text>
</comment>